<evidence type="ECO:0000313" key="2">
    <source>
        <dbReference type="EMBL" id="MFC7091436.1"/>
    </source>
</evidence>
<dbReference type="RefSeq" id="WP_346063786.1">
    <property type="nucleotide sequence ID" value="NZ_BAAADR010000022.1"/>
</dbReference>
<dbReference type="Pfam" id="PF14355">
    <property type="entry name" value="Abi_C"/>
    <property type="match status" value="1"/>
</dbReference>
<evidence type="ECO:0000313" key="3">
    <source>
        <dbReference type="Proteomes" id="UP001596411"/>
    </source>
</evidence>
<organism evidence="2 3">
    <name type="scientific">Halomonas salifodinae</name>
    <dbReference type="NCBI Taxonomy" id="438745"/>
    <lineage>
        <taxon>Bacteria</taxon>
        <taxon>Pseudomonadati</taxon>
        <taxon>Pseudomonadota</taxon>
        <taxon>Gammaproteobacteria</taxon>
        <taxon>Oceanospirillales</taxon>
        <taxon>Halomonadaceae</taxon>
        <taxon>Halomonas</taxon>
    </lineage>
</organism>
<dbReference type="Proteomes" id="UP001596411">
    <property type="component" value="Unassembled WGS sequence"/>
</dbReference>
<comment type="caution">
    <text evidence="2">The sequence shown here is derived from an EMBL/GenBank/DDBJ whole genome shotgun (WGS) entry which is preliminary data.</text>
</comment>
<reference evidence="3" key="1">
    <citation type="journal article" date="2019" name="Int. J. Syst. Evol. Microbiol.">
        <title>The Global Catalogue of Microorganisms (GCM) 10K type strain sequencing project: providing services to taxonomists for standard genome sequencing and annotation.</title>
        <authorList>
            <consortium name="The Broad Institute Genomics Platform"/>
            <consortium name="The Broad Institute Genome Sequencing Center for Infectious Disease"/>
            <person name="Wu L."/>
            <person name="Ma J."/>
        </authorList>
    </citation>
    <scope>NUCLEOTIDE SEQUENCE [LARGE SCALE GENOMIC DNA]</scope>
    <source>
        <strain evidence="3">CGMCC 1.13666</strain>
    </source>
</reference>
<keyword evidence="3" id="KW-1185">Reference proteome</keyword>
<evidence type="ECO:0000259" key="1">
    <source>
        <dbReference type="Pfam" id="PF14355"/>
    </source>
</evidence>
<feature type="domain" description="Abortive infection protein-like C-terminal" evidence="1">
    <location>
        <begin position="192"/>
        <end position="268"/>
    </location>
</feature>
<protein>
    <submittedName>
        <fullName evidence="2">Abortive infection family protein</fullName>
    </submittedName>
</protein>
<dbReference type="InterPro" id="IPR026001">
    <property type="entry name" value="Abi-like_C"/>
</dbReference>
<name>A0ABW2F4J8_9GAMM</name>
<sequence length="278" mass="29929">MENQHTAPLTDAVIVAVSQLVDDSQTERRDPSHYDLESLIERHGLISGDPKSQGQTVGKTKRIRATLNWAYSNNEEAGGRLVYGIISLIRGHGGFRGTSPNFVGRDAIRNCIDVFDAEGFELSEDGQLRPKVLDSLSGAALTDALKAYVRRATRGAEDAALLTGTGKDLLEAIAAHIVQQKFGSYSTQSNFPTLLGQAYAALGIVTPHDQPQAGEGPEKRVERAMFELACSVNSLRNKQGTGHGRPWLSTVSDSQARMAVESMGVIGERLLDILGGSK</sequence>
<accession>A0ABW2F4J8</accession>
<gene>
    <name evidence="2" type="ORF">ACFQH5_17970</name>
</gene>
<dbReference type="EMBL" id="JBHSZP010000036">
    <property type="protein sequence ID" value="MFC7091436.1"/>
    <property type="molecule type" value="Genomic_DNA"/>
</dbReference>
<proteinExistence type="predicted"/>